<dbReference type="PATRIC" id="fig|749927.5.peg.5838"/>
<evidence type="ECO:0000313" key="2">
    <source>
        <dbReference type="Proteomes" id="UP000000328"/>
    </source>
</evidence>
<dbReference type="HOGENOM" id="CLU_2153017_0_0_11"/>
<dbReference type="GO" id="GO:0008168">
    <property type="term" value="F:methyltransferase activity"/>
    <property type="evidence" value="ECO:0007669"/>
    <property type="project" value="UniProtKB-KW"/>
</dbReference>
<dbReference type="SUPFAM" id="SSF53335">
    <property type="entry name" value="S-adenosyl-L-methionine-dependent methyltransferases"/>
    <property type="match status" value="1"/>
</dbReference>
<reference evidence="1 2" key="1">
    <citation type="journal article" date="2010" name="Cell Res.">
        <title>Complete genome sequence of the rifamycin SV-producing Amycolatopsis mediterranei U32 revealed its genetic characteristics in phylogeny and metabolism.</title>
        <authorList>
            <person name="Zhao W."/>
            <person name="Zhong Y."/>
            <person name="Yuan H."/>
            <person name="Wang J."/>
            <person name="Zheng H."/>
            <person name="Wang Y."/>
            <person name="Cen X."/>
            <person name="Xu F."/>
            <person name="Bai J."/>
            <person name="Han X."/>
            <person name="Lu G."/>
            <person name="Zhu Y."/>
            <person name="Shao Z."/>
            <person name="Yan H."/>
            <person name="Li C."/>
            <person name="Peng N."/>
            <person name="Zhang Z."/>
            <person name="Zhang Y."/>
            <person name="Lin W."/>
            <person name="Fan Y."/>
            <person name="Qin Z."/>
            <person name="Hu Y."/>
            <person name="Zhu B."/>
            <person name="Wang S."/>
            <person name="Ding X."/>
            <person name="Zhao G.P."/>
        </authorList>
    </citation>
    <scope>NUCLEOTIDE SEQUENCE [LARGE SCALE GENOMIC DNA]</scope>
    <source>
        <strain evidence="2">U-32</strain>
    </source>
</reference>
<dbReference type="Proteomes" id="UP000000328">
    <property type="component" value="Chromosome"/>
</dbReference>
<dbReference type="OrthoDB" id="9806164at2"/>
<dbReference type="InterPro" id="IPR029063">
    <property type="entry name" value="SAM-dependent_MTases_sf"/>
</dbReference>
<keyword evidence="1" id="KW-0489">Methyltransferase</keyword>
<dbReference type="AlphaFoldDB" id="A0A0H3DCL7"/>
<proteinExistence type="predicted"/>
<accession>A0A0H3DCL7</accession>
<name>A0A0H3DCL7_AMYMU</name>
<organism evidence="1 2">
    <name type="scientific">Amycolatopsis mediterranei (strain U-32)</name>
    <dbReference type="NCBI Taxonomy" id="749927"/>
    <lineage>
        <taxon>Bacteria</taxon>
        <taxon>Bacillati</taxon>
        <taxon>Actinomycetota</taxon>
        <taxon>Actinomycetes</taxon>
        <taxon>Pseudonocardiales</taxon>
        <taxon>Pseudonocardiaceae</taxon>
        <taxon>Amycolatopsis</taxon>
    </lineage>
</organism>
<dbReference type="Gene3D" id="3.40.50.150">
    <property type="entry name" value="Vaccinia Virus protein VP39"/>
    <property type="match status" value="1"/>
</dbReference>
<dbReference type="EMBL" id="CP002000">
    <property type="protein sequence ID" value="ADJ47379.1"/>
    <property type="molecule type" value="Genomic_DNA"/>
</dbReference>
<dbReference type="GO" id="GO:0032259">
    <property type="term" value="P:methylation"/>
    <property type="evidence" value="ECO:0007669"/>
    <property type="project" value="UniProtKB-KW"/>
</dbReference>
<gene>
    <name evidence="1" type="ordered locus">AMED_5626</name>
</gene>
<sequence length="111" mass="11925">MPYLTMPETDRLLVTIGRLSAPGSRFAFDHMDRSAIDRAVMRETADTIKGLGAAFKSTLDNPVEWPAGHGWRAGIARMPELGIRYGRPLPDVVDPTSANATLLCAATVATG</sequence>
<protein>
    <submittedName>
        <fullName evidence="1">Methyltransferase-like protein</fullName>
    </submittedName>
</protein>
<keyword evidence="1" id="KW-0808">Transferase</keyword>
<dbReference type="KEGG" id="amd:AMED_5626"/>
<evidence type="ECO:0000313" key="1">
    <source>
        <dbReference type="EMBL" id="ADJ47379.1"/>
    </source>
</evidence>